<name>A0A1F7GDB2_9BACT</name>
<evidence type="ECO:0008006" key="4">
    <source>
        <dbReference type="Google" id="ProtNLM"/>
    </source>
</evidence>
<feature type="chain" id="PRO_5009529167" description="Mannosyl-glycoprotein endo-beta-N-acetylglucosamidase-like domain-containing protein" evidence="1">
    <location>
        <begin position="26"/>
        <end position="189"/>
    </location>
</feature>
<evidence type="ECO:0000313" key="2">
    <source>
        <dbReference type="EMBL" id="OGK16825.1"/>
    </source>
</evidence>
<organism evidence="2 3">
    <name type="scientific">Candidatus Roizmanbacteria bacterium RIFCSPHIGHO2_01_FULL_39_12b</name>
    <dbReference type="NCBI Taxonomy" id="1802030"/>
    <lineage>
        <taxon>Bacteria</taxon>
        <taxon>Candidatus Roizmaniibacteriota</taxon>
    </lineage>
</organism>
<comment type="caution">
    <text evidence="2">The sequence shown here is derived from an EMBL/GenBank/DDBJ whole genome shotgun (WGS) entry which is preliminary data.</text>
</comment>
<dbReference type="EMBL" id="MFZF01000010">
    <property type="protein sequence ID" value="OGK16825.1"/>
    <property type="molecule type" value="Genomic_DNA"/>
</dbReference>
<sequence length="189" mass="20787">MVNKIVCIPLVILTFMLLLTNGVQAKNNTTEVSDSSAKIEASASVAGLRQSKEYILKKMVIKRVLKRYDSPLIEEVDAFVDACYVNNLDCYLVPSIAGLESTFGRRIAPNTYNPFGWGGGYIKFETWGDAIHTVAGGLRENYIGRGAATVSDIGRVYAPPSSTWGGNVKKLMNTFEREEEKVTNIIEAL</sequence>
<keyword evidence="1" id="KW-0732">Signal</keyword>
<evidence type="ECO:0000256" key="1">
    <source>
        <dbReference type="SAM" id="SignalP"/>
    </source>
</evidence>
<reference evidence="2 3" key="1">
    <citation type="journal article" date="2016" name="Nat. Commun.">
        <title>Thousands of microbial genomes shed light on interconnected biogeochemical processes in an aquifer system.</title>
        <authorList>
            <person name="Anantharaman K."/>
            <person name="Brown C.T."/>
            <person name="Hug L.A."/>
            <person name="Sharon I."/>
            <person name="Castelle C.J."/>
            <person name="Probst A.J."/>
            <person name="Thomas B.C."/>
            <person name="Singh A."/>
            <person name="Wilkins M.J."/>
            <person name="Karaoz U."/>
            <person name="Brodie E.L."/>
            <person name="Williams K.H."/>
            <person name="Hubbard S.S."/>
            <person name="Banfield J.F."/>
        </authorList>
    </citation>
    <scope>NUCLEOTIDE SEQUENCE [LARGE SCALE GENOMIC DNA]</scope>
</reference>
<evidence type="ECO:0000313" key="3">
    <source>
        <dbReference type="Proteomes" id="UP000178372"/>
    </source>
</evidence>
<dbReference type="Proteomes" id="UP000178372">
    <property type="component" value="Unassembled WGS sequence"/>
</dbReference>
<protein>
    <recommendedName>
        <fullName evidence="4">Mannosyl-glycoprotein endo-beta-N-acetylglucosamidase-like domain-containing protein</fullName>
    </recommendedName>
</protein>
<feature type="signal peptide" evidence="1">
    <location>
        <begin position="1"/>
        <end position="25"/>
    </location>
</feature>
<accession>A0A1F7GDB2</accession>
<proteinExistence type="predicted"/>
<gene>
    <name evidence="2" type="ORF">A2690_03555</name>
</gene>
<dbReference type="AlphaFoldDB" id="A0A1F7GDB2"/>